<evidence type="ECO:0000256" key="1">
    <source>
        <dbReference type="ARBA" id="ARBA00023239"/>
    </source>
</evidence>
<sequence>MEGIVPSLNTPFAQDGSVDHASLRRLVDHTVAAGCGGMLGLAVAGEYAMLGFEEKTAMIETIAATNSDRIPFIVSVTAPDLAETLDLSSVARSAGARGVCVQVPAGFARHEALVFLNDVAARGPGLLMVQDLDWAGPGRTLEDIVFLHENIEAFSWLKIETSQAGVKYTAVLNATNGALNVCGGWAVTQLMDALARGVQAFIPTGMERIYVAIFRRFKSGDVAGARALFERVLPVLNFSNQHIDISIRFFKELRKAEGLFESGKCRQPGAVFDPVQESEAAIAMGRALVLAREIDMDVAGLSS</sequence>
<dbReference type="EC" id="4.3.3.7" evidence="2"/>
<dbReference type="Proteomes" id="UP001318682">
    <property type="component" value="Chromosome"/>
</dbReference>
<dbReference type="SMART" id="SM01130">
    <property type="entry name" value="DHDPS"/>
    <property type="match status" value="1"/>
</dbReference>
<reference evidence="3" key="2">
    <citation type="submission" date="2024-01" db="EMBL/GenBank/DDBJ databases">
        <title>Roseobacter fucihabitans sp. nov., isolated from the brown alga Fucus spiralis.</title>
        <authorList>
            <person name="Hahnke S."/>
            <person name="Berger M."/>
            <person name="Schlingloff A."/>
            <person name="Athale I."/>
            <person name="Neumann-Schaal M."/>
            <person name="Adenaya A."/>
            <person name="Poehlein A."/>
            <person name="Daniel R."/>
            <person name="Pertersen J."/>
            <person name="Brinkhoff T."/>
        </authorList>
    </citation>
    <scope>NUCLEOTIDE SEQUENCE [LARGE SCALE GENOMIC DNA]</scope>
    <source>
        <strain evidence="3">B14</strain>
    </source>
</reference>
<dbReference type="Pfam" id="PF00701">
    <property type="entry name" value="DHDPS"/>
    <property type="match status" value="1"/>
</dbReference>
<dbReference type="EMBL" id="CP143423">
    <property type="protein sequence ID" value="WVX48455.1"/>
    <property type="molecule type" value="Genomic_DNA"/>
</dbReference>
<evidence type="ECO:0000313" key="3">
    <source>
        <dbReference type="Proteomes" id="UP001318682"/>
    </source>
</evidence>
<name>A0ABZ2BR43_9RHOB</name>
<accession>A0ABZ2BR43</accession>
<keyword evidence="3" id="KW-1185">Reference proteome</keyword>
<dbReference type="PANTHER" id="PTHR42849">
    <property type="entry name" value="N-ACETYLNEURAMINATE LYASE"/>
    <property type="match status" value="1"/>
</dbReference>
<organism evidence="2 3">
    <name type="scientific">Roseobacter fucihabitans</name>
    <dbReference type="NCBI Taxonomy" id="1537242"/>
    <lineage>
        <taxon>Bacteria</taxon>
        <taxon>Pseudomonadati</taxon>
        <taxon>Pseudomonadota</taxon>
        <taxon>Alphaproteobacteria</taxon>
        <taxon>Rhodobacterales</taxon>
        <taxon>Roseobacteraceae</taxon>
        <taxon>Roseobacter</taxon>
    </lineage>
</organism>
<dbReference type="PANTHER" id="PTHR42849:SF1">
    <property type="entry name" value="N-ACETYLNEURAMINATE LYASE"/>
    <property type="match status" value="1"/>
</dbReference>
<dbReference type="GO" id="GO:0008840">
    <property type="term" value="F:4-hydroxy-tetrahydrodipicolinate synthase activity"/>
    <property type="evidence" value="ECO:0007669"/>
    <property type="project" value="UniProtKB-EC"/>
</dbReference>
<proteinExistence type="predicted"/>
<dbReference type="Gene3D" id="3.20.20.70">
    <property type="entry name" value="Aldolase class I"/>
    <property type="match status" value="1"/>
</dbReference>
<dbReference type="InterPro" id="IPR002220">
    <property type="entry name" value="DapA-like"/>
</dbReference>
<gene>
    <name evidence="2" type="primary">dapA_2</name>
    <name evidence="2" type="ORF">ROLI_015350</name>
</gene>
<keyword evidence="1 2" id="KW-0456">Lyase</keyword>
<reference evidence="2 3" key="1">
    <citation type="submission" date="2015-07" db="EMBL/GenBank/DDBJ databases">
        <authorList>
            <person name="Voget S."/>
            <person name="Dogs M."/>
            <person name="Brinkhoff T.H."/>
            <person name="Daniel R."/>
        </authorList>
    </citation>
    <scope>NUCLEOTIDE SEQUENCE [LARGE SCALE GENOMIC DNA]</scope>
    <source>
        <strain evidence="2 3">B14</strain>
    </source>
</reference>
<dbReference type="CDD" id="cd00408">
    <property type="entry name" value="DHDPS-like"/>
    <property type="match status" value="1"/>
</dbReference>
<protein>
    <submittedName>
        <fullName evidence="2">4-hydroxy-tetrahydrodipicolinate synthase</fullName>
        <ecNumber evidence="2">4.3.3.7</ecNumber>
    </submittedName>
</protein>
<dbReference type="InterPro" id="IPR013785">
    <property type="entry name" value="Aldolase_TIM"/>
</dbReference>
<dbReference type="SUPFAM" id="SSF51569">
    <property type="entry name" value="Aldolase"/>
    <property type="match status" value="1"/>
</dbReference>
<evidence type="ECO:0000313" key="2">
    <source>
        <dbReference type="EMBL" id="WVX48455.1"/>
    </source>
</evidence>